<feature type="region of interest" description="Disordered" evidence="3">
    <location>
        <begin position="67"/>
        <end position="121"/>
    </location>
</feature>
<evidence type="ECO:0000256" key="2">
    <source>
        <dbReference type="SAM" id="Coils"/>
    </source>
</evidence>
<gene>
    <name evidence="5" type="ORF">RRG08_013882</name>
</gene>
<feature type="region of interest" description="Disordered" evidence="3">
    <location>
        <begin position="8"/>
        <end position="55"/>
    </location>
</feature>
<keyword evidence="6" id="KW-1185">Reference proteome</keyword>
<dbReference type="AlphaFoldDB" id="A0AAE0YM33"/>
<dbReference type="GO" id="GO:0000902">
    <property type="term" value="P:cell morphogenesis"/>
    <property type="evidence" value="ECO:0007669"/>
    <property type="project" value="TreeGrafter"/>
</dbReference>
<dbReference type="Proteomes" id="UP001283361">
    <property type="component" value="Unassembled WGS sequence"/>
</dbReference>
<comment type="caution">
    <text evidence="5">The sequence shown here is derived from an EMBL/GenBank/DDBJ whole genome shotgun (WGS) entry which is preliminary data.</text>
</comment>
<evidence type="ECO:0000313" key="5">
    <source>
        <dbReference type="EMBL" id="KAK3749674.1"/>
    </source>
</evidence>
<dbReference type="GO" id="GO:0008179">
    <property type="term" value="F:adenylate cyclase binding"/>
    <property type="evidence" value="ECO:0007669"/>
    <property type="project" value="TreeGrafter"/>
</dbReference>
<evidence type="ECO:0000313" key="6">
    <source>
        <dbReference type="Proteomes" id="UP001283361"/>
    </source>
</evidence>
<dbReference type="SUPFAM" id="SSF101278">
    <property type="entry name" value="N-terminal domain of adenylylcyclase associated protein, CAP"/>
    <property type="match status" value="1"/>
</dbReference>
<dbReference type="GO" id="GO:0007015">
    <property type="term" value="P:actin filament organization"/>
    <property type="evidence" value="ECO:0007669"/>
    <property type="project" value="TreeGrafter"/>
</dbReference>
<dbReference type="GO" id="GO:0003779">
    <property type="term" value="F:actin binding"/>
    <property type="evidence" value="ECO:0007669"/>
    <property type="project" value="InterPro"/>
</dbReference>
<feature type="domain" description="CAP N-terminal" evidence="4">
    <location>
        <begin position="258"/>
        <end position="416"/>
    </location>
</feature>
<comment type="similarity">
    <text evidence="1">Belongs to the CAP family.</text>
</comment>
<dbReference type="InterPro" id="IPR013992">
    <property type="entry name" value="Adenylate_cyclase-assoc_CAP_N"/>
</dbReference>
<dbReference type="GO" id="GO:0005737">
    <property type="term" value="C:cytoplasm"/>
    <property type="evidence" value="ECO:0007669"/>
    <property type="project" value="TreeGrafter"/>
</dbReference>
<accession>A0AAE0YM33</accession>
<dbReference type="InterPro" id="IPR001837">
    <property type="entry name" value="Adenylate_cyclase-assoc_CAP"/>
</dbReference>
<evidence type="ECO:0000259" key="4">
    <source>
        <dbReference type="Pfam" id="PF21938"/>
    </source>
</evidence>
<dbReference type="GO" id="GO:0019933">
    <property type="term" value="P:cAMP-mediated signaling"/>
    <property type="evidence" value="ECO:0007669"/>
    <property type="project" value="TreeGrafter"/>
</dbReference>
<protein>
    <recommendedName>
        <fullName evidence="4">CAP N-terminal domain-containing protein</fullName>
    </recommendedName>
</protein>
<dbReference type="PANTHER" id="PTHR10652">
    <property type="entry name" value="ADENYLYL CYCLASE-ASSOCIATED PROTEIN"/>
    <property type="match status" value="1"/>
</dbReference>
<sequence length="472" mass="50069">MLCCCARNPSSSYAVEESGKSSQAPEAEATPIKSAVQPQQQAPASGGDTKIITGKGALSTSSQNLAAAGEANLDKSTISATKREKTPITEQPISNQTKEATNAQPQEENHKDTSSQPESVSVISVTKATLPPEAGSIEKAIESTVSSKALEVTPTLPTPSINLESINSSLDKIETELSAAESKKSAWEARAVVPDLADQVKVLTSQVLAQTAAGMGDQGLGAAVSRLEAVATRLEALAGAKSSGAGDSDEDAPFVVAYDDIVSGNLAKYLSLSNDLGGDIKTQAAIVKEVFDAQRAFLVVASKSKQPDQSALLEVIKPMAAKLTAVQEFREKNRRSEYFNHLSALSESIAALGWVTVSPAPGPFVKEMADAGTFFTNRVLKDFKEKDARHAEWTRAWIGTLNELQAYIKDHHRTGVSWNPKALPLVRCQGRDFQCRLGPSLTREGGSTESVKGSAVLETGVLLFCLVLRSPF</sequence>
<feature type="coiled-coil region" evidence="2">
    <location>
        <begin position="163"/>
        <end position="190"/>
    </location>
</feature>
<name>A0AAE0YM33_9GAST</name>
<evidence type="ECO:0000256" key="1">
    <source>
        <dbReference type="ARBA" id="ARBA00007659"/>
    </source>
</evidence>
<dbReference type="Gene3D" id="1.25.40.330">
    <property type="entry name" value="Adenylate cyclase-associated CAP, N-terminal domain"/>
    <property type="match status" value="1"/>
</dbReference>
<dbReference type="InterPro" id="IPR053950">
    <property type="entry name" value="CAP_N"/>
</dbReference>
<keyword evidence="2" id="KW-0175">Coiled coil</keyword>
<reference evidence="5" key="1">
    <citation type="journal article" date="2023" name="G3 (Bethesda)">
        <title>A reference genome for the long-term kleptoplast-retaining sea slug Elysia crispata morphotype clarki.</title>
        <authorList>
            <person name="Eastman K.E."/>
            <person name="Pendleton A.L."/>
            <person name="Shaikh M.A."/>
            <person name="Suttiyut T."/>
            <person name="Ogas R."/>
            <person name="Tomko P."/>
            <person name="Gavelis G."/>
            <person name="Widhalm J.R."/>
            <person name="Wisecaver J.H."/>
        </authorList>
    </citation>
    <scope>NUCLEOTIDE SEQUENCE</scope>
    <source>
        <strain evidence="5">ECLA1</strain>
    </source>
</reference>
<evidence type="ECO:0000256" key="3">
    <source>
        <dbReference type="SAM" id="MobiDB-lite"/>
    </source>
</evidence>
<dbReference type="PANTHER" id="PTHR10652:SF0">
    <property type="entry name" value="ADENYLYL CYCLASE-ASSOCIATED PROTEIN"/>
    <property type="match status" value="1"/>
</dbReference>
<dbReference type="InterPro" id="IPR036222">
    <property type="entry name" value="CAP_N_sf"/>
</dbReference>
<organism evidence="5 6">
    <name type="scientific">Elysia crispata</name>
    <name type="common">lettuce slug</name>
    <dbReference type="NCBI Taxonomy" id="231223"/>
    <lineage>
        <taxon>Eukaryota</taxon>
        <taxon>Metazoa</taxon>
        <taxon>Spiralia</taxon>
        <taxon>Lophotrochozoa</taxon>
        <taxon>Mollusca</taxon>
        <taxon>Gastropoda</taxon>
        <taxon>Heterobranchia</taxon>
        <taxon>Euthyneura</taxon>
        <taxon>Panpulmonata</taxon>
        <taxon>Sacoglossa</taxon>
        <taxon>Placobranchoidea</taxon>
        <taxon>Plakobranchidae</taxon>
        <taxon>Elysia</taxon>
    </lineage>
</organism>
<proteinExistence type="inferred from homology"/>
<dbReference type="Pfam" id="PF01213">
    <property type="entry name" value="CAP_N-CM"/>
    <property type="match status" value="1"/>
</dbReference>
<feature type="compositionally biased region" description="Polar residues" evidence="3">
    <location>
        <begin position="88"/>
        <end position="106"/>
    </location>
</feature>
<dbReference type="EMBL" id="JAWDGP010005930">
    <property type="protein sequence ID" value="KAK3749674.1"/>
    <property type="molecule type" value="Genomic_DNA"/>
</dbReference>
<dbReference type="FunFam" id="1.25.40.330:FF:000001">
    <property type="entry name" value="Adenylyl cyclase-associated protein"/>
    <property type="match status" value="1"/>
</dbReference>
<dbReference type="Pfam" id="PF21938">
    <property type="entry name" value="CAP_N"/>
    <property type="match status" value="1"/>
</dbReference>